<name>E1ZAE4_CHLVA</name>
<gene>
    <name evidence="1" type="ORF">CHLNCDRAFT_143767</name>
</gene>
<dbReference type="Proteomes" id="UP000008141">
    <property type="component" value="Unassembled WGS sequence"/>
</dbReference>
<reference evidence="1 2" key="1">
    <citation type="journal article" date="2010" name="Plant Cell">
        <title>The Chlorella variabilis NC64A genome reveals adaptation to photosymbiosis, coevolution with viruses, and cryptic sex.</title>
        <authorList>
            <person name="Blanc G."/>
            <person name="Duncan G."/>
            <person name="Agarkova I."/>
            <person name="Borodovsky M."/>
            <person name="Gurnon J."/>
            <person name="Kuo A."/>
            <person name="Lindquist E."/>
            <person name="Lucas S."/>
            <person name="Pangilinan J."/>
            <person name="Polle J."/>
            <person name="Salamov A."/>
            <person name="Terry A."/>
            <person name="Yamada T."/>
            <person name="Dunigan D.D."/>
            <person name="Grigoriev I.V."/>
            <person name="Claverie J.M."/>
            <person name="Van Etten J.L."/>
        </authorList>
    </citation>
    <scope>NUCLEOTIDE SEQUENCE [LARGE SCALE GENOMIC DNA]</scope>
    <source>
        <strain evidence="1 2">NC64A</strain>
    </source>
</reference>
<accession>E1ZAE4</accession>
<sequence length="112" mass="11893">MPLERSPRVPVVPADKLEGAEDAIQVESARSAAPPAACRTRHRPAVLFDDYFAILGTRGSAKVALGFITFVSSVPGVAAEFSTPGAVHGIRLGCQQLEVQVKGLQQDQRTLP</sequence>
<evidence type="ECO:0000313" key="1">
    <source>
        <dbReference type="EMBL" id="EFN57047.1"/>
    </source>
</evidence>
<protein>
    <submittedName>
        <fullName evidence="1">Uncharacterized protein</fullName>
    </submittedName>
</protein>
<dbReference type="EMBL" id="GL433840">
    <property type="protein sequence ID" value="EFN57047.1"/>
    <property type="molecule type" value="Genomic_DNA"/>
</dbReference>
<dbReference type="RefSeq" id="XP_005849149.1">
    <property type="nucleotide sequence ID" value="XM_005849087.1"/>
</dbReference>
<dbReference type="InParanoid" id="E1ZAE4"/>
<dbReference type="AlphaFoldDB" id="E1ZAE4"/>
<dbReference type="GeneID" id="17356464"/>
<proteinExistence type="predicted"/>
<evidence type="ECO:0000313" key="2">
    <source>
        <dbReference type="Proteomes" id="UP000008141"/>
    </source>
</evidence>
<keyword evidence="2" id="KW-1185">Reference proteome</keyword>
<organism evidence="2">
    <name type="scientific">Chlorella variabilis</name>
    <name type="common">Green alga</name>
    <dbReference type="NCBI Taxonomy" id="554065"/>
    <lineage>
        <taxon>Eukaryota</taxon>
        <taxon>Viridiplantae</taxon>
        <taxon>Chlorophyta</taxon>
        <taxon>core chlorophytes</taxon>
        <taxon>Trebouxiophyceae</taxon>
        <taxon>Chlorellales</taxon>
        <taxon>Chlorellaceae</taxon>
        <taxon>Chlorella clade</taxon>
        <taxon>Chlorella</taxon>
    </lineage>
</organism>
<dbReference type="KEGG" id="cvr:CHLNCDRAFT_143767"/>